<comment type="caution">
    <text evidence="9">The sequence shown here is derived from an EMBL/GenBank/DDBJ whole genome shotgun (WGS) entry which is preliminary data.</text>
</comment>
<evidence type="ECO:0000256" key="7">
    <source>
        <dbReference type="RuleBase" id="RU000461"/>
    </source>
</evidence>
<dbReference type="AlphaFoldDB" id="A0A9P6CNW2"/>
<gene>
    <name evidence="9" type="ORF">BDZ94DRAFT_1249207</name>
</gene>
<feature type="compositionally biased region" description="Polar residues" evidence="8">
    <location>
        <begin position="505"/>
        <end position="522"/>
    </location>
</feature>
<dbReference type="Proteomes" id="UP000807353">
    <property type="component" value="Unassembled WGS sequence"/>
</dbReference>
<evidence type="ECO:0000313" key="9">
    <source>
        <dbReference type="EMBL" id="KAF9467379.1"/>
    </source>
</evidence>
<evidence type="ECO:0000256" key="1">
    <source>
        <dbReference type="ARBA" id="ARBA00001971"/>
    </source>
</evidence>
<dbReference type="PROSITE" id="PS00086">
    <property type="entry name" value="CYTOCHROME_P450"/>
    <property type="match status" value="1"/>
</dbReference>
<comment type="cofactor">
    <cofactor evidence="1 6">
        <name>heme</name>
        <dbReference type="ChEBI" id="CHEBI:30413"/>
    </cofactor>
</comment>
<organism evidence="9 10">
    <name type="scientific">Collybia nuda</name>
    <dbReference type="NCBI Taxonomy" id="64659"/>
    <lineage>
        <taxon>Eukaryota</taxon>
        <taxon>Fungi</taxon>
        <taxon>Dikarya</taxon>
        <taxon>Basidiomycota</taxon>
        <taxon>Agaricomycotina</taxon>
        <taxon>Agaricomycetes</taxon>
        <taxon>Agaricomycetidae</taxon>
        <taxon>Agaricales</taxon>
        <taxon>Tricholomatineae</taxon>
        <taxon>Clitocybaceae</taxon>
        <taxon>Collybia</taxon>
    </lineage>
</organism>
<dbReference type="GO" id="GO:0020037">
    <property type="term" value="F:heme binding"/>
    <property type="evidence" value="ECO:0007669"/>
    <property type="project" value="InterPro"/>
</dbReference>
<evidence type="ECO:0000256" key="2">
    <source>
        <dbReference type="ARBA" id="ARBA00010617"/>
    </source>
</evidence>
<dbReference type="OrthoDB" id="1844152at2759"/>
<feature type="binding site" description="axial binding residue" evidence="6">
    <location>
        <position position="444"/>
    </location>
    <ligand>
        <name>heme</name>
        <dbReference type="ChEBI" id="CHEBI:30413"/>
    </ligand>
    <ligandPart>
        <name>Fe</name>
        <dbReference type="ChEBI" id="CHEBI:18248"/>
    </ligandPart>
</feature>
<dbReference type="CDD" id="cd11041">
    <property type="entry name" value="CYP503A1-like"/>
    <property type="match status" value="1"/>
</dbReference>
<dbReference type="GO" id="GO:0004497">
    <property type="term" value="F:monooxygenase activity"/>
    <property type="evidence" value="ECO:0007669"/>
    <property type="project" value="UniProtKB-KW"/>
</dbReference>
<dbReference type="EMBL" id="MU150237">
    <property type="protein sequence ID" value="KAF9467379.1"/>
    <property type="molecule type" value="Genomic_DNA"/>
</dbReference>
<keyword evidence="6 7" id="KW-0349">Heme</keyword>
<dbReference type="InterPro" id="IPR002403">
    <property type="entry name" value="Cyt_P450_E_grp-IV"/>
</dbReference>
<dbReference type="SUPFAM" id="SSF48264">
    <property type="entry name" value="Cytochrome P450"/>
    <property type="match status" value="1"/>
</dbReference>
<accession>A0A9P6CNW2</accession>
<evidence type="ECO:0000256" key="4">
    <source>
        <dbReference type="ARBA" id="ARBA00023002"/>
    </source>
</evidence>
<feature type="region of interest" description="Disordered" evidence="8">
    <location>
        <begin position="503"/>
        <end position="522"/>
    </location>
</feature>
<keyword evidence="5 6" id="KW-0408">Iron</keyword>
<evidence type="ECO:0000256" key="8">
    <source>
        <dbReference type="SAM" id="MobiDB-lite"/>
    </source>
</evidence>
<dbReference type="InterPro" id="IPR017972">
    <property type="entry name" value="Cyt_P450_CS"/>
</dbReference>
<dbReference type="PRINTS" id="PR00465">
    <property type="entry name" value="EP450IV"/>
</dbReference>
<sequence>MLEFFQTGLLFLTASVVWTFVRLAKGISYPGDVPRFGEPGIFGYLKTAIRYTFDAETVISEGREKYSGKPFAVPTLSGPVFLLGPGYYEIIRSSTDDNFNQPLAVSEDLQLSYTMDPEQIKYPYHVTLLTTTVNRAIPSFIPEILDESTRAITETLGLMGPDGPESVSLPLFETMTHLVARINNRVIFGTELCRNEDFIHAIVRFAETTPLIATLVTWCPNIIRRPIYVALSSLLGGKRDVLKFIVPFLTKYMKERKKETLEVEAPIIMDFFIEGAPPHETVEGLAMHLININFGSIHTSSIFTTQTLFEMVSLPRKDLAAIREEIIVALESEGGWTKGALLKFRKLDSALREIGRFHGLMQFGLPRYALRGLNLPDDSKIPPGHRVALDMKAFHFDPDVYPDPHRCDLFRFSKLRESEETDTKYGFSTVDAHYLPFSGGRHACPGRFFAAMELKITLAHLLLNYDFALPPGVTQRPANTTFNGAIIPDPKAQMVFSRRKDAPPLTSQFMPYSTNEIPAQGK</sequence>
<dbReference type="InterPro" id="IPR001128">
    <property type="entry name" value="Cyt_P450"/>
</dbReference>
<protein>
    <submittedName>
        <fullName evidence="9">Cytochrome P450</fullName>
    </submittedName>
</protein>
<dbReference type="GO" id="GO:0005506">
    <property type="term" value="F:iron ion binding"/>
    <property type="evidence" value="ECO:0007669"/>
    <property type="project" value="InterPro"/>
</dbReference>
<reference evidence="9" key="1">
    <citation type="submission" date="2020-11" db="EMBL/GenBank/DDBJ databases">
        <authorList>
            <consortium name="DOE Joint Genome Institute"/>
            <person name="Ahrendt S."/>
            <person name="Riley R."/>
            <person name="Andreopoulos W."/>
            <person name="Labutti K."/>
            <person name="Pangilinan J."/>
            <person name="Ruiz-Duenas F.J."/>
            <person name="Barrasa J.M."/>
            <person name="Sanchez-Garcia M."/>
            <person name="Camarero S."/>
            <person name="Miyauchi S."/>
            <person name="Serrano A."/>
            <person name="Linde D."/>
            <person name="Babiker R."/>
            <person name="Drula E."/>
            <person name="Ayuso-Fernandez I."/>
            <person name="Pacheco R."/>
            <person name="Padilla G."/>
            <person name="Ferreira P."/>
            <person name="Barriuso J."/>
            <person name="Kellner H."/>
            <person name="Castanera R."/>
            <person name="Alfaro M."/>
            <person name="Ramirez L."/>
            <person name="Pisabarro A.G."/>
            <person name="Kuo A."/>
            <person name="Tritt A."/>
            <person name="Lipzen A."/>
            <person name="He G."/>
            <person name="Yan M."/>
            <person name="Ng V."/>
            <person name="Cullen D."/>
            <person name="Martin F."/>
            <person name="Rosso M.-N."/>
            <person name="Henrissat B."/>
            <person name="Hibbett D."/>
            <person name="Martinez A.T."/>
            <person name="Grigoriev I.V."/>
        </authorList>
    </citation>
    <scope>NUCLEOTIDE SEQUENCE</scope>
    <source>
        <strain evidence="9">CBS 247.69</strain>
    </source>
</reference>
<keyword evidence="4 7" id="KW-0560">Oxidoreductase</keyword>
<evidence type="ECO:0000313" key="10">
    <source>
        <dbReference type="Proteomes" id="UP000807353"/>
    </source>
</evidence>
<dbReference type="PANTHER" id="PTHR46206">
    <property type="entry name" value="CYTOCHROME P450"/>
    <property type="match status" value="1"/>
</dbReference>
<proteinExistence type="inferred from homology"/>
<evidence type="ECO:0000256" key="6">
    <source>
        <dbReference type="PIRSR" id="PIRSR602403-1"/>
    </source>
</evidence>
<keyword evidence="10" id="KW-1185">Reference proteome</keyword>
<dbReference type="GO" id="GO:0016705">
    <property type="term" value="F:oxidoreductase activity, acting on paired donors, with incorporation or reduction of molecular oxygen"/>
    <property type="evidence" value="ECO:0007669"/>
    <property type="project" value="InterPro"/>
</dbReference>
<dbReference type="Gene3D" id="1.10.630.10">
    <property type="entry name" value="Cytochrome P450"/>
    <property type="match status" value="1"/>
</dbReference>
<name>A0A9P6CNW2_9AGAR</name>
<keyword evidence="3 6" id="KW-0479">Metal-binding</keyword>
<dbReference type="InterPro" id="IPR036396">
    <property type="entry name" value="Cyt_P450_sf"/>
</dbReference>
<keyword evidence="7" id="KW-0503">Monooxygenase</keyword>
<dbReference type="Pfam" id="PF00067">
    <property type="entry name" value="p450"/>
    <property type="match status" value="1"/>
</dbReference>
<evidence type="ECO:0000256" key="3">
    <source>
        <dbReference type="ARBA" id="ARBA00022723"/>
    </source>
</evidence>
<comment type="similarity">
    <text evidence="2 7">Belongs to the cytochrome P450 family.</text>
</comment>
<evidence type="ECO:0000256" key="5">
    <source>
        <dbReference type="ARBA" id="ARBA00023004"/>
    </source>
</evidence>